<accession>I3CF12</accession>
<proteinExistence type="predicted"/>
<evidence type="ECO:0000313" key="1">
    <source>
        <dbReference type="EMBL" id="EIJ42205.1"/>
    </source>
</evidence>
<dbReference type="HOGENOM" id="CLU_2876757_0_0_6"/>
<reference evidence="1 2" key="1">
    <citation type="submission" date="2011-11" db="EMBL/GenBank/DDBJ databases">
        <title>Improved High-Quality Draft sequence of Beggiatoa alba B18lD.</title>
        <authorList>
            <consortium name="US DOE Joint Genome Institute"/>
            <person name="Lucas S."/>
            <person name="Han J."/>
            <person name="Lapidus A."/>
            <person name="Cheng J.-F."/>
            <person name="Goodwin L."/>
            <person name="Pitluck S."/>
            <person name="Peters L."/>
            <person name="Mikhailova N."/>
            <person name="Held B."/>
            <person name="Detter J.C."/>
            <person name="Han C."/>
            <person name="Tapia R."/>
            <person name="Land M."/>
            <person name="Hauser L."/>
            <person name="Kyrpides N."/>
            <person name="Ivanova N."/>
            <person name="Pagani I."/>
            <person name="Samuel K."/>
            <person name="Teske A."/>
            <person name="Mueller J."/>
            <person name="Woyke T."/>
        </authorList>
    </citation>
    <scope>NUCLEOTIDE SEQUENCE [LARGE SCALE GENOMIC DNA]</scope>
    <source>
        <strain evidence="1 2">B18LD</strain>
    </source>
</reference>
<dbReference type="EMBL" id="JH600070">
    <property type="protein sequence ID" value="EIJ42205.1"/>
    <property type="molecule type" value="Genomic_DNA"/>
</dbReference>
<keyword evidence="2" id="KW-1185">Reference proteome</keyword>
<protein>
    <submittedName>
        <fullName evidence="1">Uncharacterized protein</fullName>
    </submittedName>
</protein>
<name>I3CF12_9GAMM</name>
<organism evidence="1 2">
    <name type="scientific">Beggiatoa alba B18LD</name>
    <dbReference type="NCBI Taxonomy" id="395493"/>
    <lineage>
        <taxon>Bacteria</taxon>
        <taxon>Pseudomonadati</taxon>
        <taxon>Pseudomonadota</taxon>
        <taxon>Gammaproteobacteria</taxon>
        <taxon>Thiotrichales</taxon>
        <taxon>Thiotrichaceae</taxon>
        <taxon>Beggiatoa</taxon>
    </lineage>
</organism>
<dbReference type="AlphaFoldDB" id="I3CF12"/>
<sequence length="63" mass="6994">MLLNRNETLLSKVQSVVGVRRSVLQAGARVPATVMAQVLPADNLMTPDQGDNRYEDLDWIRGN</sequence>
<dbReference type="Proteomes" id="UP000005744">
    <property type="component" value="Unassembled WGS sequence"/>
</dbReference>
<evidence type="ECO:0000313" key="2">
    <source>
        <dbReference type="Proteomes" id="UP000005744"/>
    </source>
</evidence>
<gene>
    <name evidence="1" type="ORF">BegalDRAFT_1309</name>
</gene>